<dbReference type="InterPro" id="IPR000219">
    <property type="entry name" value="DH_dom"/>
</dbReference>
<dbReference type="PROSITE" id="PS50010">
    <property type="entry name" value="DH_2"/>
    <property type="match status" value="1"/>
</dbReference>
<evidence type="ECO:0000256" key="1">
    <source>
        <dbReference type="ARBA" id="ARBA00004204"/>
    </source>
</evidence>
<keyword evidence="6" id="KW-0472">Membrane</keyword>
<evidence type="ECO:0000256" key="2">
    <source>
        <dbReference type="ARBA" id="ARBA00004236"/>
    </source>
</evidence>
<feature type="region of interest" description="Disordered" evidence="13">
    <location>
        <begin position="1"/>
        <end position="37"/>
    </location>
</feature>
<dbReference type="InterPro" id="IPR011993">
    <property type="entry name" value="PH-like_dom_sf"/>
</dbReference>
<dbReference type="GO" id="GO:0030017">
    <property type="term" value="C:sarcomere"/>
    <property type="evidence" value="ECO:0007669"/>
    <property type="project" value="UniProtKB-SubCell"/>
</dbReference>
<dbReference type="OMA" id="RTQLVCA"/>
<evidence type="ECO:0000256" key="8">
    <source>
        <dbReference type="ARBA" id="ARBA00074312"/>
    </source>
</evidence>
<organism evidence="15 16">
    <name type="scientific">Xiphophorus maculatus</name>
    <name type="common">Southern platyfish</name>
    <name type="synonym">Platypoecilus maculatus</name>
    <dbReference type="NCBI Taxonomy" id="8083"/>
    <lineage>
        <taxon>Eukaryota</taxon>
        <taxon>Metazoa</taxon>
        <taxon>Chordata</taxon>
        <taxon>Craniata</taxon>
        <taxon>Vertebrata</taxon>
        <taxon>Euteleostomi</taxon>
        <taxon>Actinopterygii</taxon>
        <taxon>Neopterygii</taxon>
        <taxon>Teleostei</taxon>
        <taxon>Neoteleostei</taxon>
        <taxon>Acanthomorphata</taxon>
        <taxon>Ovalentaria</taxon>
        <taxon>Atherinomorphae</taxon>
        <taxon>Cyprinodontiformes</taxon>
        <taxon>Poeciliidae</taxon>
        <taxon>Poeciliinae</taxon>
        <taxon>Xiphophorus</taxon>
    </lineage>
</organism>
<dbReference type="InterPro" id="IPR055251">
    <property type="entry name" value="SOS1_NGEF_PH"/>
</dbReference>
<dbReference type="Gene3D" id="1.20.900.10">
    <property type="entry name" value="Dbl homology (DH) domain"/>
    <property type="match status" value="1"/>
</dbReference>
<feature type="region of interest" description="Disordered" evidence="13">
    <location>
        <begin position="62"/>
        <end position="139"/>
    </location>
</feature>
<dbReference type="GO" id="GO:0005886">
    <property type="term" value="C:plasma membrane"/>
    <property type="evidence" value="ECO:0007669"/>
    <property type="project" value="UniProtKB-SubCell"/>
</dbReference>
<feature type="domain" description="DH" evidence="14">
    <location>
        <begin position="226"/>
        <end position="402"/>
    </location>
</feature>
<dbReference type="PANTHER" id="PTHR22826:SF117">
    <property type="entry name" value="PLECKSTRIN HOMOLOGY DOMAIN-CONTAINING FAMILY G MEMBER 4B-RELATED"/>
    <property type="match status" value="1"/>
</dbReference>
<evidence type="ECO:0000256" key="12">
    <source>
        <dbReference type="ARBA" id="ARBA00083676"/>
    </source>
</evidence>
<dbReference type="SMART" id="SM00325">
    <property type="entry name" value="RhoGEF"/>
    <property type="match status" value="1"/>
</dbReference>
<dbReference type="SUPFAM" id="SSF50729">
    <property type="entry name" value="PH domain-like"/>
    <property type="match status" value="1"/>
</dbReference>
<dbReference type="GO" id="GO:0019898">
    <property type="term" value="C:extrinsic component of membrane"/>
    <property type="evidence" value="ECO:0007669"/>
    <property type="project" value="TreeGrafter"/>
</dbReference>
<dbReference type="CDD" id="cd00160">
    <property type="entry name" value="RhoGEF"/>
    <property type="match status" value="1"/>
</dbReference>
<comment type="subcellular location">
    <subcellularLocation>
        <location evidence="2">Cell membrane</location>
    </subcellularLocation>
    <subcellularLocation>
        <location evidence="1">Cytoplasm</location>
        <location evidence="1">Myofibril</location>
        <location evidence="1">Sarcomere</location>
    </subcellularLocation>
</comment>
<comment type="function">
    <text evidence="7">May play a role in actin cytoskeleton reorganization in different tissues since its activation induces formation of actin stress fibers. It works as a guanine nucleotide exchange factor for Rho family of small GTPases. Links specifically G alpha q/11-coupled receptors to RHOA activation. May be an important regulator of processes involved in axon and dendrite formation. In neurons seems to be an exchange factor primarily for RAC1. Involved in skeletal myogenesis.</text>
</comment>
<proteinExistence type="predicted"/>
<dbReference type="eggNOG" id="KOG4240">
    <property type="taxonomic scope" value="Eukaryota"/>
</dbReference>
<dbReference type="InterPro" id="IPR051336">
    <property type="entry name" value="RhoGEF_Guanine_NuclExch_SF"/>
</dbReference>
<dbReference type="PANTHER" id="PTHR22826">
    <property type="entry name" value="RHO GUANINE EXCHANGE FACTOR-RELATED"/>
    <property type="match status" value="1"/>
</dbReference>
<evidence type="ECO:0000256" key="13">
    <source>
        <dbReference type="SAM" id="MobiDB-lite"/>
    </source>
</evidence>
<reference evidence="16" key="1">
    <citation type="submission" date="2012-01" db="EMBL/GenBank/DDBJ databases">
        <authorList>
            <person name="Walter R."/>
            <person name="Schartl M."/>
            <person name="Warren W."/>
        </authorList>
    </citation>
    <scope>NUCLEOTIDE SEQUENCE [LARGE SCALE GENOMIC DNA]</scope>
    <source>
        <strain evidence="16">JP 163 A</strain>
    </source>
</reference>
<dbReference type="GeneTree" id="ENSGT00940000154766"/>
<dbReference type="STRING" id="8083.ENSXMAP00000002025"/>
<keyword evidence="16" id="KW-1185">Reference proteome</keyword>
<dbReference type="GO" id="GO:0007411">
    <property type="term" value="P:axon guidance"/>
    <property type="evidence" value="ECO:0007669"/>
    <property type="project" value="TreeGrafter"/>
</dbReference>
<reference evidence="15" key="4">
    <citation type="submission" date="2025-09" db="UniProtKB">
        <authorList>
            <consortium name="Ensembl"/>
        </authorList>
    </citation>
    <scope>IDENTIFICATION</scope>
    <source>
        <strain evidence="15">JP 163 A</strain>
    </source>
</reference>
<name>M3ZII3_XIPMA</name>
<dbReference type="SUPFAM" id="SSF48065">
    <property type="entry name" value="DBL homology domain (DH-domain)"/>
    <property type="match status" value="1"/>
</dbReference>
<dbReference type="FunFam" id="2.30.29.30:FF:000184">
    <property type="entry name" value="Rho guanine nucleotide exchange factor (GEF) 25"/>
    <property type="match status" value="1"/>
</dbReference>
<protein>
    <recommendedName>
        <fullName evidence="8">Rho guanine nucleotide exchange factor 25</fullName>
    </recommendedName>
    <alternativeName>
        <fullName evidence="11">Guanine nucleotide exchange factor GEFT</fullName>
    </alternativeName>
    <alternativeName>
        <fullName evidence="9">Rac/Cdc42/Rho exchange factor GEFT</fullName>
    </alternativeName>
    <alternativeName>
        <fullName evidence="12">RhoA/Rac/Cdc42 guanine nucleotide exchange factor GEFT</fullName>
    </alternativeName>
    <alternativeName>
        <fullName evidence="10">p63RhoGEF</fullName>
    </alternativeName>
</protein>
<evidence type="ECO:0000256" key="7">
    <source>
        <dbReference type="ARBA" id="ARBA00054609"/>
    </source>
</evidence>
<dbReference type="CDD" id="cd13241">
    <property type="entry name" value="PH2_Kalirin_Trio_p63RhoGEF"/>
    <property type="match status" value="1"/>
</dbReference>
<evidence type="ECO:0000313" key="15">
    <source>
        <dbReference type="Ensembl" id="ENSXMAP00000002025.2"/>
    </source>
</evidence>
<keyword evidence="4" id="KW-0963">Cytoplasm</keyword>
<reference evidence="15" key="3">
    <citation type="submission" date="2025-08" db="UniProtKB">
        <authorList>
            <consortium name="Ensembl"/>
        </authorList>
    </citation>
    <scope>IDENTIFICATION</scope>
    <source>
        <strain evidence="15">JP 163 A</strain>
    </source>
</reference>
<reference evidence="16" key="2">
    <citation type="journal article" date="2013" name="Nat. Genet.">
        <title>The genome of the platyfish, Xiphophorus maculatus, provides insights into evolutionary adaptation and several complex traits.</title>
        <authorList>
            <person name="Schartl M."/>
            <person name="Walter R.B."/>
            <person name="Shen Y."/>
            <person name="Garcia T."/>
            <person name="Catchen J."/>
            <person name="Amores A."/>
            <person name="Braasch I."/>
            <person name="Chalopin D."/>
            <person name="Volff J.N."/>
            <person name="Lesch K.P."/>
            <person name="Bisazza A."/>
            <person name="Minx P."/>
            <person name="Hillier L."/>
            <person name="Wilson R.K."/>
            <person name="Fuerstenberg S."/>
            <person name="Boore J."/>
            <person name="Searle S."/>
            <person name="Postlethwait J.H."/>
            <person name="Warren W.C."/>
        </authorList>
    </citation>
    <scope>NUCLEOTIDE SEQUENCE [LARGE SCALE GENOMIC DNA]</scope>
    <source>
        <strain evidence="16">JP 163 A</strain>
    </source>
</reference>
<evidence type="ECO:0000313" key="16">
    <source>
        <dbReference type="Proteomes" id="UP000002852"/>
    </source>
</evidence>
<evidence type="ECO:0000259" key="14">
    <source>
        <dbReference type="PROSITE" id="PS50010"/>
    </source>
</evidence>
<dbReference type="Gene3D" id="2.30.29.30">
    <property type="entry name" value="Pleckstrin-homology domain (PH domain)/Phosphotyrosine-binding domain (PTB)"/>
    <property type="match status" value="1"/>
</dbReference>
<dbReference type="SMART" id="SM00233">
    <property type="entry name" value="PH"/>
    <property type="match status" value="1"/>
</dbReference>
<sequence length="681" mass="75949">MKTLAKVQGKTDGPGKVSETSRDSFPSDEDRQDSRTQLVCAKMSSMAAGFKAESYSVACSEGSIAPSAGSLPHQASGSTSPCSHSPSGASRHPVSALKKWLTNPVRKLSSDPRGGTGKAEKQSFKAEGKQKPFLHSETRQSSLEVHNNYTILSSENTDWKSPTATSPSLMSRQSYLCDLLDDSHSPSQISEINTLQAEESCVAEDSPCPSCAAVDSEEEKKLALEKSLYVLTELIETERLYVEDLGLIVQGYMTMMANQGVPEDMRGKDRIVFGNIHQIYDWHKDYFLGELEKCVNDPDSLAQLFIKHERRLHMYVVYCQNKPKSEHIVSEYIETYFEDLRQQLGHRLQLNDLLIKPVQRIMKYQLLLKDFLKYYSKAGRDVEKLQKAVEVTCFVPKRCNDMMNVGRLQGFEGKITAQGKLLQQDTFSVSEQEGNLVSRARERRVFLFELLVIFSEPIEKKKGFPLPGYTFKNSIKVSCLGVEGPPQEDPCCLVLTSRGTDGSVTRFIMHASSPEIQQAWYNDVVQILETQRNFLNALQSPIEYQRRENTTNSLGRSMKCAGVQPSDSSSPMDRRHQPCLLFYNNSLPSLHSPRLTSTSQVPNVAAVALRAAHPPFSSQQQLSLSTEVKHDCGTFSTLSPCSHHCCKGVGAGFQTIAFCDGASYPAHRPNSLDQLKESEQH</sequence>
<dbReference type="Pfam" id="PF00621">
    <property type="entry name" value="RhoGEF"/>
    <property type="match status" value="1"/>
</dbReference>
<evidence type="ECO:0000256" key="3">
    <source>
        <dbReference type="ARBA" id="ARBA00022475"/>
    </source>
</evidence>
<dbReference type="InterPro" id="IPR001849">
    <property type="entry name" value="PH_domain"/>
</dbReference>
<evidence type="ECO:0000256" key="6">
    <source>
        <dbReference type="ARBA" id="ARBA00023136"/>
    </source>
</evidence>
<dbReference type="HOGENOM" id="CLU_001356_4_0_1"/>
<evidence type="ECO:0000256" key="10">
    <source>
        <dbReference type="ARBA" id="ARBA00083108"/>
    </source>
</evidence>
<feature type="compositionally biased region" description="Low complexity" evidence="13">
    <location>
        <begin position="75"/>
        <end position="90"/>
    </location>
</feature>
<dbReference type="GO" id="GO:0005085">
    <property type="term" value="F:guanyl-nucleotide exchange factor activity"/>
    <property type="evidence" value="ECO:0007669"/>
    <property type="project" value="UniProtKB-KW"/>
</dbReference>
<dbReference type="Pfam" id="PF22697">
    <property type="entry name" value="SOS1_NGEF_PH"/>
    <property type="match status" value="1"/>
</dbReference>
<feature type="compositionally biased region" description="Basic and acidic residues" evidence="13">
    <location>
        <begin position="118"/>
        <end position="138"/>
    </location>
</feature>
<dbReference type="InterPro" id="IPR035899">
    <property type="entry name" value="DBL_dom_sf"/>
</dbReference>
<evidence type="ECO:0000256" key="9">
    <source>
        <dbReference type="ARBA" id="ARBA00077192"/>
    </source>
</evidence>
<dbReference type="Proteomes" id="UP000002852">
    <property type="component" value="Unassembled WGS sequence"/>
</dbReference>
<keyword evidence="5" id="KW-0344">Guanine-nucleotide releasing factor</keyword>
<dbReference type="Ensembl" id="ENSXMAT00000002030.2">
    <property type="protein sequence ID" value="ENSXMAP00000002025.2"/>
    <property type="gene ID" value="ENSXMAG00000002026.2"/>
</dbReference>
<dbReference type="FunFam" id="1.20.900.10:FF:000008">
    <property type="entry name" value="rho guanine nucleotide exchange factor 25"/>
    <property type="match status" value="1"/>
</dbReference>
<dbReference type="InParanoid" id="M3ZII3"/>
<evidence type="ECO:0000256" key="4">
    <source>
        <dbReference type="ARBA" id="ARBA00022490"/>
    </source>
</evidence>
<evidence type="ECO:0000256" key="11">
    <source>
        <dbReference type="ARBA" id="ARBA00083464"/>
    </source>
</evidence>
<keyword evidence="3" id="KW-1003">Cell membrane</keyword>
<evidence type="ECO:0000256" key="5">
    <source>
        <dbReference type="ARBA" id="ARBA00022658"/>
    </source>
</evidence>
<dbReference type="AlphaFoldDB" id="M3ZII3"/>
<accession>M3ZII3</accession>